<evidence type="ECO:0000313" key="2">
    <source>
        <dbReference type="Proteomes" id="UP000886523"/>
    </source>
</evidence>
<protein>
    <submittedName>
        <fullName evidence="1">Uncharacterized protein</fullName>
    </submittedName>
</protein>
<name>A0A9P6AVS2_9AGAM</name>
<accession>A0A9P6AVS2</accession>
<sequence>MPLITTGGHLPVKPFAAVPALGGLPEIPRPLATVSNLSPVRGPSWGVDLAEGCFLTKSVKYTHQLAHWVSCGHCGDVDPIDELIEWELCIIPYEGFSISDPCNLVYFEAFVHISLNLYAFIAITASSSTLDNLIMMVKSNNNCRQQEMDERGVASHRLLNFAALEFTNPEYELVALHPEHFLPNGSLLTVYDPATATPKHYVPACDRCLRESCDPRSAPFPPFHHSMTRPCAFRSNVFLIILNAEIKFHRYFKMIEEHPPPTPLPDDVLDLMHRTIELVNLLYWVPVPVEGSQGEAIYLSRSMESDPMGVIKNGSSEKMEMEGAGIQPPTSPCGQQSRWEDMDLEERKAYGRALMSGHDCDYDPALFEDAFPINDDSWNKGVAPQLEGCD</sequence>
<evidence type="ECO:0000313" key="1">
    <source>
        <dbReference type="EMBL" id="KAF9512295.1"/>
    </source>
</evidence>
<reference evidence="1" key="1">
    <citation type="journal article" date="2020" name="Nat. Commun.">
        <title>Large-scale genome sequencing of mycorrhizal fungi provides insights into the early evolution of symbiotic traits.</title>
        <authorList>
            <person name="Miyauchi S."/>
            <person name="Kiss E."/>
            <person name="Kuo A."/>
            <person name="Drula E."/>
            <person name="Kohler A."/>
            <person name="Sanchez-Garcia M."/>
            <person name="Morin E."/>
            <person name="Andreopoulos B."/>
            <person name="Barry K.W."/>
            <person name="Bonito G."/>
            <person name="Buee M."/>
            <person name="Carver A."/>
            <person name="Chen C."/>
            <person name="Cichocki N."/>
            <person name="Clum A."/>
            <person name="Culley D."/>
            <person name="Crous P.W."/>
            <person name="Fauchery L."/>
            <person name="Girlanda M."/>
            <person name="Hayes R.D."/>
            <person name="Keri Z."/>
            <person name="LaButti K."/>
            <person name="Lipzen A."/>
            <person name="Lombard V."/>
            <person name="Magnuson J."/>
            <person name="Maillard F."/>
            <person name="Murat C."/>
            <person name="Nolan M."/>
            <person name="Ohm R.A."/>
            <person name="Pangilinan J."/>
            <person name="Pereira M.F."/>
            <person name="Perotto S."/>
            <person name="Peter M."/>
            <person name="Pfister S."/>
            <person name="Riley R."/>
            <person name="Sitrit Y."/>
            <person name="Stielow J.B."/>
            <person name="Szollosi G."/>
            <person name="Zifcakova L."/>
            <person name="Stursova M."/>
            <person name="Spatafora J.W."/>
            <person name="Tedersoo L."/>
            <person name="Vaario L.M."/>
            <person name="Yamada A."/>
            <person name="Yan M."/>
            <person name="Wang P."/>
            <person name="Xu J."/>
            <person name="Bruns T."/>
            <person name="Baldrian P."/>
            <person name="Vilgalys R."/>
            <person name="Dunand C."/>
            <person name="Henrissat B."/>
            <person name="Grigoriev I.V."/>
            <person name="Hibbett D."/>
            <person name="Nagy L.G."/>
            <person name="Martin F.M."/>
        </authorList>
    </citation>
    <scope>NUCLEOTIDE SEQUENCE</scope>
    <source>
        <strain evidence="1">UP504</strain>
    </source>
</reference>
<dbReference type="EMBL" id="MU128989">
    <property type="protein sequence ID" value="KAF9512295.1"/>
    <property type="molecule type" value="Genomic_DNA"/>
</dbReference>
<dbReference type="OrthoDB" id="3216537at2759"/>
<keyword evidence="2" id="KW-1185">Reference proteome</keyword>
<organism evidence="1 2">
    <name type="scientific">Hydnum rufescens UP504</name>
    <dbReference type="NCBI Taxonomy" id="1448309"/>
    <lineage>
        <taxon>Eukaryota</taxon>
        <taxon>Fungi</taxon>
        <taxon>Dikarya</taxon>
        <taxon>Basidiomycota</taxon>
        <taxon>Agaricomycotina</taxon>
        <taxon>Agaricomycetes</taxon>
        <taxon>Cantharellales</taxon>
        <taxon>Hydnaceae</taxon>
        <taxon>Hydnum</taxon>
    </lineage>
</organism>
<proteinExistence type="predicted"/>
<dbReference type="Proteomes" id="UP000886523">
    <property type="component" value="Unassembled WGS sequence"/>
</dbReference>
<dbReference type="AlphaFoldDB" id="A0A9P6AVS2"/>
<gene>
    <name evidence="1" type="ORF">BS47DRAFT_1372848</name>
</gene>
<comment type="caution">
    <text evidence="1">The sequence shown here is derived from an EMBL/GenBank/DDBJ whole genome shotgun (WGS) entry which is preliminary data.</text>
</comment>